<organism evidence="3 4">
    <name type="scientific">Thalassiosira oceanica</name>
    <name type="common">Marine diatom</name>
    <dbReference type="NCBI Taxonomy" id="159749"/>
    <lineage>
        <taxon>Eukaryota</taxon>
        <taxon>Sar</taxon>
        <taxon>Stramenopiles</taxon>
        <taxon>Ochrophyta</taxon>
        <taxon>Bacillariophyta</taxon>
        <taxon>Coscinodiscophyceae</taxon>
        <taxon>Thalassiosirophycidae</taxon>
        <taxon>Thalassiosirales</taxon>
        <taxon>Thalassiosiraceae</taxon>
        <taxon>Thalassiosira</taxon>
    </lineage>
</organism>
<sequence length="256" mass="29638">DFNWALREAAPKVPWETRFKELVRYKAKHGDCNVPHKQGKLGTWVHTQRRNYTTDSLEQDRIDRLSSIGFKWTLAGPPVPWETRFDELVQYKAKHGDCNVPRKRGCNVPLSQSQEKLGNWVIVQRRFYRKGKLAQDRIDRLNGIGFAWTLTRGLSRKRNDLPRTQNKSSSMKERASLLSTTVESLSIGAEARGDETIQTMREERESDDEVEEIGALIYDQVMQRRKVIRTKEKMESISLSSNLPERHGGKSKDDKP</sequence>
<reference evidence="3 4" key="1">
    <citation type="journal article" date="2012" name="Genome Biol.">
        <title>Genome and low-iron response of an oceanic diatom adapted to chronic iron limitation.</title>
        <authorList>
            <person name="Lommer M."/>
            <person name="Specht M."/>
            <person name="Roy A.S."/>
            <person name="Kraemer L."/>
            <person name="Andreson R."/>
            <person name="Gutowska M.A."/>
            <person name="Wolf J."/>
            <person name="Bergner S.V."/>
            <person name="Schilhabel M.B."/>
            <person name="Klostermeier U.C."/>
            <person name="Beiko R.G."/>
            <person name="Rosenstiel P."/>
            <person name="Hippler M."/>
            <person name="Laroche J."/>
        </authorList>
    </citation>
    <scope>NUCLEOTIDE SEQUENCE [LARGE SCALE GENOMIC DNA]</scope>
    <source>
        <strain evidence="3 4">CCMP1005</strain>
    </source>
</reference>
<feature type="region of interest" description="Disordered" evidence="1">
    <location>
        <begin position="230"/>
        <end position="256"/>
    </location>
</feature>
<feature type="domain" description="Helicase-associated" evidence="2">
    <location>
        <begin position="79"/>
        <end position="146"/>
    </location>
</feature>
<dbReference type="eggNOG" id="ENOG502SC1P">
    <property type="taxonomic scope" value="Eukaryota"/>
</dbReference>
<dbReference type="OrthoDB" id="48392at2759"/>
<evidence type="ECO:0000313" key="4">
    <source>
        <dbReference type="Proteomes" id="UP000266841"/>
    </source>
</evidence>
<feature type="compositionally biased region" description="Basic and acidic residues" evidence="1">
    <location>
        <begin position="244"/>
        <end position="256"/>
    </location>
</feature>
<gene>
    <name evidence="3" type="ORF">THAOC_32616</name>
</gene>
<dbReference type="Proteomes" id="UP000266841">
    <property type="component" value="Unassembled WGS sequence"/>
</dbReference>
<accession>K0R8U2</accession>
<evidence type="ECO:0000259" key="2">
    <source>
        <dbReference type="Pfam" id="PF03457"/>
    </source>
</evidence>
<proteinExistence type="predicted"/>
<dbReference type="InterPro" id="IPR005114">
    <property type="entry name" value="Helicase_assoc"/>
</dbReference>
<evidence type="ECO:0000313" key="3">
    <source>
        <dbReference type="EMBL" id="EJK48574.1"/>
    </source>
</evidence>
<dbReference type="Gene3D" id="6.10.140.530">
    <property type="match status" value="2"/>
</dbReference>
<evidence type="ECO:0000256" key="1">
    <source>
        <dbReference type="SAM" id="MobiDB-lite"/>
    </source>
</evidence>
<dbReference type="Pfam" id="PF03457">
    <property type="entry name" value="HA"/>
    <property type="match status" value="2"/>
</dbReference>
<keyword evidence="4" id="KW-1185">Reference proteome</keyword>
<feature type="domain" description="Helicase-associated" evidence="2">
    <location>
        <begin position="13"/>
        <end position="70"/>
    </location>
</feature>
<feature type="non-terminal residue" evidence="3">
    <location>
        <position position="1"/>
    </location>
</feature>
<protein>
    <recommendedName>
        <fullName evidence="2">Helicase-associated domain-containing protein</fullName>
    </recommendedName>
</protein>
<comment type="caution">
    <text evidence="3">The sequence shown here is derived from an EMBL/GenBank/DDBJ whole genome shotgun (WGS) entry which is preliminary data.</text>
</comment>
<name>K0R8U2_THAOC</name>
<dbReference type="AlphaFoldDB" id="K0R8U2"/>
<dbReference type="PANTHER" id="PTHR33418:SF1">
    <property type="entry name" value="HELICASE-ASSOCIATED DOMAIN-CONTAINING PROTEIN"/>
    <property type="match status" value="1"/>
</dbReference>
<dbReference type="EMBL" id="AGNL01045695">
    <property type="protein sequence ID" value="EJK48574.1"/>
    <property type="molecule type" value="Genomic_DNA"/>
</dbReference>
<dbReference type="PANTHER" id="PTHR33418">
    <property type="entry name" value="HELICASE-ASSOCIATED"/>
    <property type="match status" value="1"/>
</dbReference>